<reference evidence="10" key="1">
    <citation type="submission" date="2020-06" db="EMBL/GenBank/DDBJ databases">
        <authorList>
            <person name="Ji K."/>
            <person name="Li J."/>
        </authorList>
    </citation>
    <scope>NUCLEOTIDE SEQUENCE</scope>
    <source>
        <strain evidence="10">JKM2019</strain>
        <tissue evidence="10">Whole body</tissue>
    </source>
</reference>
<feature type="domain" description="C-terminal associated" evidence="9">
    <location>
        <begin position="67"/>
        <end position="151"/>
    </location>
</feature>
<accession>A0A9D4PA35</accession>
<dbReference type="InterPro" id="IPR013760">
    <property type="entry name" value="Topo_IIA-like_dom_sf"/>
</dbReference>
<dbReference type="FunFam" id="3.40.50.670:FF:000001">
    <property type="entry name" value="DNA topoisomerase 2"/>
    <property type="match status" value="1"/>
</dbReference>
<keyword evidence="8" id="KW-0413">Isomerase</keyword>
<evidence type="ECO:0000256" key="7">
    <source>
        <dbReference type="ARBA" id="ARBA00023125"/>
    </source>
</evidence>
<dbReference type="PRINTS" id="PR01158">
    <property type="entry name" value="TOPISMRASEII"/>
</dbReference>
<dbReference type="GO" id="GO:0003918">
    <property type="term" value="F:DNA topoisomerase type II (double strand cut, ATP-hydrolyzing) activity"/>
    <property type="evidence" value="ECO:0007669"/>
    <property type="project" value="UniProtKB-EC"/>
</dbReference>
<dbReference type="PANTHER" id="PTHR10169">
    <property type="entry name" value="DNA TOPOISOMERASE/GYRASE"/>
    <property type="match status" value="1"/>
</dbReference>
<dbReference type="InterPro" id="IPR031660">
    <property type="entry name" value="TOPRIM_C"/>
</dbReference>
<dbReference type="GO" id="GO:0000712">
    <property type="term" value="P:resolution of meiotic recombination intermediates"/>
    <property type="evidence" value="ECO:0007669"/>
    <property type="project" value="TreeGrafter"/>
</dbReference>
<dbReference type="GO" id="GO:0000819">
    <property type="term" value="P:sister chromatid segregation"/>
    <property type="evidence" value="ECO:0007669"/>
    <property type="project" value="TreeGrafter"/>
</dbReference>
<keyword evidence="4" id="KW-0547">Nucleotide-binding</keyword>
<evidence type="ECO:0000256" key="2">
    <source>
        <dbReference type="ARBA" id="ARBA00001946"/>
    </source>
</evidence>
<evidence type="ECO:0000259" key="9">
    <source>
        <dbReference type="Pfam" id="PF16898"/>
    </source>
</evidence>
<evidence type="ECO:0000313" key="10">
    <source>
        <dbReference type="EMBL" id="KAH7646603.1"/>
    </source>
</evidence>
<dbReference type="EC" id="5.6.2.2" evidence="3"/>
<dbReference type="EMBL" id="SDOV01000001">
    <property type="protein sequence ID" value="KAH7646603.1"/>
    <property type="molecule type" value="Genomic_DNA"/>
</dbReference>
<comment type="caution">
    <text evidence="10">The sequence shown here is derived from an EMBL/GenBank/DDBJ whole genome shotgun (WGS) entry which is preliminary data.</text>
</comment>
<dbReference type="GO" id="GO:0005524">
    <property type="term" value="F:ATP binding"/>
    <property type="evidence" value="ECO:0007669"/>
    <property type="project" value="UniProtKB-KW"/>
</dbReference>
<comment type="catalytic activity">
    <reaction evidence="1">
        <text>ATP-dependent breakage, passage and rejoining of double-stranded DNA.</text>
        <dbReference type="EC" id="5.6.2.2"/>
    </reaction>
</comment>
<sequence>MNNLVKALGLEYGKDYSTIDNLKSLRYGKLLIMMDQDHDGIHIIGLILNAFHVYWPSLIKLHFLELFITPIVTVRRDNSILEYYSLPEYHVWKYATKNIQSYKIKYNKGLGGVAENDIKKYFSNINDHRIKLCYMDNNDDDAIEMAFSKKKGMIEKFG</sequence>
<dbReference type="InterPro" id="IPR050634">
    <property type="entry name" value="DNA_Topoisomerase_II"/>
</dbReference>
<dbReference type="InterPro" id="IPR013759">
    <property type="entry name" value="Topo_IIA_B_C"/>
</dbReference>
<dbReference type="Pfam" id="PF16898">
    <property type="entry name" value="TOPRIM_C"/>
    <property type="match status" value="1"/>
</dbReference>
<dbReference type="InterPro" id="IPR001154">
    <property type="entry name" value="TopoII_euk"/>
</dbReference>
<evidence type="ECO:0000256" key="4">
    <source>
        <dbReference type="ARBA" id="ARBA00022741"/>
    </source>
</evidence>
<proteinExistence type="predicted"/>
<evidence type="ECO:0000256" key="8">
    <source>
        <dbReference type="ARBA" id="ARBA00023235"/>
    </source>
</evidence>
<dbReference type="PRINTS" id="PR00418">
    <property type="entry name" value="TPI2FAMILY"/>
</dbReference>
<keyword evidence="7" id="KW-0238">DNA-binding</keyword>
<dbReference type="Proteomes" id="UP000828236">
    <property type="component" value="Unassembled WGS sequence"/>
</dbReference>
<dbReference type="Gene3D" id="3.40.50.670">
    <property type="match status" value="1"/>
</dbReference>
<evidence type="ECO:0000256" key="6">
    <source>
        <dbReference type="ARBA" id="ARBA00023029"/>
    </source>
</evidence>
<dbReference type="GO" id="GO:0005634">
    <property type="term" value="C:nucleus"/>
    <property type="evidence" value="ECO:0007669"/>
    <property type="project" value="TreeGrafter"/>
</dbReference>
<organism evidence="10">
    <name type="scientific">Dermatophagoides farinae</name>
    <name type="common">American house dust mite</name>
    <dbReference type="NCBI Taxonomy" id="6954"/>
    <lineage>
        <taxon>Eukaryota</taxon>
        <taxon>Metazoa</taxon>
        <taxon>Ecdysozoa</taxon>
        <taxon>Arthropoda</taxon>
        <taxon>Chelicerata</taxon>
        <taxon>Arachnida</taxon>
        <taxon>Acari</taxon>
        <taxon>Acariformes</taxon>
        <taxon>Sarcoptiformes</taxon>
        <taxon>Astigmata</taxon>
        <taxon>Psoroptidia</taxon>
        <taxon>Analgoidea</taxon>
        <taxon>Pyroglyphidae</taxon>
        <taxon>Dermatophagoidinae</taxon>
        <taxon>Dermatophagoides</taxon>
    </lineage>
</organism>
<dbReference type="SUPFAM" id="SSF56719">
    <property type="entry name" value="Type II DNA topoisomerase"/>
    <property type="match status" value="1"/>
</dbReference>
<keyword evidence="5" id="KW-0067">ATP-binding</keyword>
<dbReference type="GO" id="GO:0003677">
    <property type="term" value="F:DNA binding"/>
    <property type="evidence" value="ECO:0007669"/>
    <property type="project" value="UniProtKB-KW"/>
</dbReference>
<dbReference type="Gene3D" id="3.30.1490.30">
    <property type="match status" value="1"/>
</dbReference>
<reference evidence="10" key="2">
    <citation type="journal article" date="2021" name="World Allergy Organ. J.">
        <title>Chromosome-level assembly of Dermatophagoides farinae genome and transcriptome reveals two novel allergens Der f 37 and Der f 39.</title>
        <authorList>
            <person name="Chen J."/>
            <person name="Cai Z."/>
            <person name="Fan D."/>
            <person name="Hu J."/>
            <person name="Hou Y."/>
            <person name="He Y."/>
            <person name="Zhang Z."/>
            <person name="Zhao Z."/>
            <person name="Gao P."/>
            <person name="Hu W."/>
            <person name="Sun J."/>
            <person name="Li J."/>
            <person name="Ji K."/>
        </authorList>
    </citation>
    <scope>NUCLEOTIDE SEQUENCE</scope>
    <source>
        <strain evidence="10">JKM2019</strain>
    </source>
</reference>
<evidence type="ECO:0000256" key="5">
    <source>
        <dbReference type="ARBA" id="ARBA00022840"/>
    </source>
</evidence>
<dbReference type="GO" id="GO:0006265">
    <property type="term" value="P:DNA topological change"/>
    <property type="evidence" value="ECO:0007669"/>
    <property type="project" value="InterPro"/>
</dbReference>
<dbReference type="PANTHER" id="PTHR10169:SF38">
    <property type="entry name" value="DNA TOPOISOMERASE 2"/>
    <property type="match status" value="1"/>
</dbReference>
<evidence type="ECO:0000256" key="3">
    <source>
        <dbReference type="ARBA" id="ARBA00012895"/>
    </source>
</evidence>
<name>A0A9D4PA35_DERFA</name>
<keyword evidence="6" id="KW-0799">Topoisomerase</keyword>
<protein>
    <recommendedName>
        <fullName evidence="3">DNA topoisomerase (ATP-hydrolyzing)</fullName>
        <ecNumber evidence="3">5.6.2.2</ecNumber>
    </recommendedName>
</protein>
<comment type="cofactor">
    <cofactor evidence="2">
        <name>Mg(2+)</name>
        <dbReference type="ChEBI" id="CHEBI:18420"/>
    </cofactor>
</comment>
<dbReference type="AlphaFoldDB" id="A0A9D4PA35"/>
<gene>
    <name evidence="10" type="ORF">HUG17_2141</name>
</gene>
<evidence type="ECO:0000256" key="1">
    <source>
        <dbReference type="ARBA" id="ARBA00000185"/>
    </source>
</evidence>